<evidence type="ECO:0000313" key="4">
    <source>
        <dbReference type="Proteomes" id="UP000322234"/>
    </source>
</evidence>
<feature type="region of interest" description="Disordered" evidence="2">
    <location>
        <begin position="471"/>
        <end position="802"/>
    </location>
</feature>
<feature type="compositionally biased region" description="Basic and acidic residues" evidence="2">
    <location>
        <begin position="281"/>
        <end position="300"/>
    </location>
</feature>
<protein>
    <submittedName>
        <fullName evidence="3">Uncharacterized protein</fullName>
    </submittedName>
</protein>
<name>A0A6B0RP78_9CETA</name>
<feature type="compositionally biased region" description="Acidic residues" evidence="2">
    <location>
        <begin position="614"/>
        <end position="630"/>
    </location>
</feature>
<comment type="similarity">
    <text evidence="1">Belongs to the SPATA31 family.</text>
</comment>
<feature type="compositionally biased region" description="Basic and acidic residues" evidence="2">
    <location>
        <begin position="652"/>
        <end position="661"/>
    </location>
</feature>
<feature type="region of interest" description="Disordered" evidence="2">
    <location>
        <begin position="1205"/>
        <end position="1228"/>
    </location>
</feature>
<feature type="region of interest" description="Disordered" evidence="2">
    <location>
        <begin position="223"/>
        <end position="251"/>
    </location>
</feature>
<feature type="compositionally biased region" description="Basic and acidic residues" evidence="2">
    <location>
        <begin position="591"/>
        <end position="606"/>
    </location>
</feature>
<proteinExistence type="inferred from homology"/>
<feature type="compositionally biased region" description="Basic and acidic residues" evidence="2">
    <location>
        <begin position="543"/>
        <end position="560"/>
    </location>
</feature>
<evidence type="ECO:0000256" key="1">
    <source>
        <dbReference type="ARBA" id="ARBA00035009"/>
    </source>
</evidence>
<gene>
    <name evidence="3" type="ORF">E5288_WYG020520</name>
</gene>
<feature type="region of interest" description="Disordered" evidence="2">
    <location>
        <begin position="267"/>
        <end position="300"/>
    </location>
</feature>
<dbReference type="EMBL" id="VBQZ03000059">
    <property type="protein sequence ID" value="MXQ89854.1"/>
    <property type="molecule type" value="Genomic_DNA"/>
</dbReference>
<feature type="compositionally biased region" description="Basic and acidic residues" evidence="2">
    <location>
        <begin position="516"/>
        <end position="530"/>
    </location>
</feature>
<feature type="compositionally biased region" description="Basic and acidic residues" evidence="2">
    <location>
        <begin position="407"/>
        <end position="438"/>
    </location>
</feature>
<feature type="region of interest" description="Disordered" evidence="2">
    <location>
        <begin position="399"/>
        <end position="457"/>
    </location>
</feature>
<dbReference type="PANTHER" id="PTHR21859">
    <property type="entry name" value="ACROSOME-SPECIFIC PROTEIN"/>
    <property type="match status" value="1"/>
</dbReference>
<reference evidence="3" key="1">
    <citation type="submission" date="2019-10" db="EMBL/GenBank/DDBJ databases">
        <title>The sequence and de novo assembly of the wild yak genome.</title>
        <authorList>
            <person name="Liu Y."/>
        </authorList>
    </citation>
    <scope>NUCLEOTIDE SEQUENCE [LARGE SCALE GENOMIC DNA]</scope>
    <source>
        <strain evidence="3">WY2019</strain>
    </source>
</reference>
<evidence type="ECO:0000256" key="2">
    <source>
        <dbReference type="SAM" id="MobiDB-lite"/>
    </source>
</evidence>
<dbReference type="PANTHER" id="PTHR21859:SF55">
    <property type="entry name" value="SPERMATOGENESIS-ASSOCIATED PROTEIN 31A1-RELATED"/>
    <property type="match status" value="1"/>
</dbReference>
<feature type="region of interest" description="Disordered" evidence="2">
    <location>
        <begin position="51"/>
        <end position="81"/>
    </location>
</feature>
<evidence type="ECO:0000313" key="3">
    <source>
        <dbReference type="EMBL" id="MXQ89854.1"/>
    </source>
</evidence>
<dbReference type="Proteomes" id="UP000322234">
    <property type="component" value="Unassembled WGS sequence"/>
</dbReference>
<sequence>MEESWGWLSKYPCHNALILDMGLKSQSSRAKQKAKEDPAWEVFLGPTVPVNSQTSNMNLRRSDEPVTKKTLPPPTNSVGQYSAEPHFKTQVASKFELGSKLESENQLQGRATGDLLQQSHTDVLLQDYTTGMLLQDFATNLLLQDPHTDVLLAADILASHRSSSQMEYASGDTPASQVPYDLKVSAQSTQEQQKFQKPKLKDAFKSQREMLAPTEEWRDFQSFQPGEHEEMSIQRQQKHRKPKVRDPCKGQFASADEGEICEKLKPEDREIISQGKMFAPTEERRDCKRLQQEEDEDMKSKREMLAIVDEWRKARRLQSRRQQKPNVRDPCKGPFPSIQEEGICENLESEEDEEINSQIEMCPPAGEWWGFNKPLPRRLQKTESQSKILTSTEACRAFKRFQPGEPEEMKSQRERLTPTEEWESIRRLQPGEHEKAESSQRQQKPRKPEVRGSCKGTFSSLDEGEICEYLEPEESEEMNSQTEVCPPAGEWRGFKKPPPKGHEETKSRSKMLTSPEDGRAFKRPLPRESEETNSQNKMLVPADEWKAFKRPPREDHEKTKSQSKMLTSTEELRSIGKLQAGEQEMGSSRRQQKEQKPRKPKVRDPCKGPFASLDEGEICENLEPEEDEEMNSQTEVCPPAEEWRGFKKPPPKGHEETKSRSEMLTSPEDGRAFKRPLPRQSEEVKGQREVITPAAEWKSVRRLQPGEHEKTCSQRQQKPRKTKARDPCKGPFASVDEGEICERPKPEDDEEMHSQSRMLAPTDERKGNWRPKLGKYEERNSGRRASHTRVMSQSPQARETESLGGKYLQFSPEKEQLLPESYLKKRMRHFLQCLSANKKDKQIEETFQKGRPASAAAQCQEQIKDKFIVDGRIIDPEMIGTVVGQHSPFVLLVLDETVSDGEQFQFWVLEGNVHLVQPAEVNLTYDLLTVMTRGSCFHSSHYLRLAFVPYFLSKYERKGKSFYQSWVLGMTVWKFKPYADAKHAGQRESGEGLSLRVSGGPVWRCEPLLEWTRVAVRNLVVEHAALGHAPAPVVCGKVGLNAVRSKRLFGWVLSEILFLTLPAAPAGKMPAYQLERGKRICIALIFTSVQEGHYTNTMMNMQYYVLVVPNVKPEFQGLKLSEIQTEKVQPRKCIITLGGLGNLLKGVDKIMEYFIVLDHLLALLRRLLPSTLLTPTNDATSNPRISPMKQTLSIAFFADELPDSAPQLPSTPAHTRPGRPPLSAQRSRHIAGKAGYSHPTRTKPLLLMDLSSTCAGAYLSRIWNTAPTFPELRSKPDSGTAGSRLGLRAAQDFLLPPVTEKLQELLTGPAKADGKKRDQGCTCAEGARGDQERCGAEKDYTSHPPRAPCDSERSYQVPAAEQGYGINSPGIALAASPGFCSYKMQVYKMQV</sequence>
<keyword evidence="4" id="KW-1185">Reference proteome</keyword>
<comment type="caution">
    <text evidence="3">The sequence shown here is derived from an EMBL/GenBank/DDBJ whole genome shotgun (WGS) entry which is preliminary data.</text>
</comment>
<feature type="region of interest" description="Disordered" evidence="2">
    <location>
        <begin position="316"/>
        <end position="338"/>
    </location>
</feature>
<accession>A0A6B0RP78</accession>
<organism evidence="3 4">
    <name type="scientific">Bos mutus</name>
    <name type="common">wild yak</name>
    <dbReference type="NCBI Taxonomy" id="72004"/>
    <lineage>
        <taxon>Eukaryota</taxon>
        <taxon>Metazoa</taxon>
        <taxon>Chordata</taxon>
        <taxon>Craniata</taxon>
        <taxon>Vertebrata</taxon>
        <taxon>Euteleostomi</taxon>
        <taxon>Mammalia</taxon>
        <taxon>Eutheria</taxon>
        <taxon>Laurasiatheria</taxon>
        <taxon>Artiodactyla</taxon>
        <taxon>Ruminantia</taxon>
        <taxon>Pecora</taxon>
        <taxon>Bovidae</taxon>
        <taxon>Bovinae</taxon>
        <taxon>Bos</taxon>
    </lineage>
</organism>
<feature type="region of interest" description="Disordered" evidence="2">
    <location>
        <begin position="1334"/>
        <end position="1354"/>
    </location>
</feature>